<proteinExistence type="predicted"/>
<reference evidence="3" key="5">
    <citation type="submission" date="2025-09" db="UniProtKB">
        <authorList>
            <consortium name="Ensembl"/>
        </authorList>
    </citation>
    <scope>IDENTIFICATION</scope>
</reference>
<dbReference type="InterPro" id="IPR000789">
    <property type="entry name" value="Cyclin-dep_kinase_reg-sub"/>
</dbReference>
<keyword evidence="4" id="KW-1185">Reference proteome</keyword>
<sequence>VAQKQIYSSDMYFDEYRHVMLLRELSKQVPKTHVMSEEKWRRLCPIESRLGSSHDSRAGTTYSSL</sequence>
<protein>
    <recommendedName>
        <fullName evidence="5">Cyclin-dependent kinases regulatory subunit</fullName>
    </recommendedName>
</protein>
<dbReference type="Ensembl" id="ENSRFET00010026169.1">
    <property type="protein sequence ID" value="ENSRFEP00010024063.1"/>
    <property type="gene ID" value="ENSRFEG00010016087.1"/>
</dbReference>
<dbReference type="AlphaFoldDB" id="A0A671FNN7"/>
<evidence type="ECO:0000256" key="1">
    <source>
        <dbReference type="ARBA" id="ARBA00002449"/>
    </source>
</evidence>
<name>A0A671FNN7_RHIFE</name>
<evidence type="ECO:0000256" key="2">
    <source>
        <dbReference type="ARBA" id="ARBA00011253"/>
    </source>
</evidence>
<reference evidence="3" key="4">
    <citation type="submission" date="2025-08" db="UniProtKB">
        <authorList>
            <consortium name="Ensembl"/>
        </authorList>
    </citation>
    <scope>IDENTIFICATION</scope>
</reference>
<organism evidence="3 4">
    <name type="scientific">Rhinolophus ferrumequinum</name>
    <name type="common">Greater horseshoe bat</name>
    <dbReference type="NCBI Taxonomy" id="59479"/>
    <lineage>
        <taxon>Eukaryota</taxon>
        <taxon>Metazoa</taxon>
        <taxon>Chordata</taxon>
        <taxon>Craniata</taxon>
        <taxon>Vertebrata</taxon>
        <taxon>Euteleostomi</taxon>
        <taxon>Mammalia</taxon>
        <taxon>Eutheria</taxon>
        <taxon>Laurasiatheria</taxon>
        <taxon>Chiroptera</taxon>
        <taxon>Yinpterochiroptera</taxon>
        <taxon>Rhinolophoidea</taxon>
        <taxon>Rhinolophidae</taxon>
        <taxon>Rhinolophinae</taxon>
        <taxon>Rhinolophus</taxon>
    </lineage>
</organism>
<evidence type="ECO:0008006" key="5">
    <source>
        <dbReference type="Google" id="ProtNLM"/>
    </source>
</evidence>
<dbReference type="Proteomes" id="UP000472240">
    <property type="component" value="Chromosome 25"/>
</dbReference>
<reference evidence="3 4" key="1">
    <citation type="journal article" date="2015" name="Annu Rev Anim Biosci">
        <title>The Genome 10K Project: a way forward.</title>
        <authorList>
            <person name="Koepfli K.P."/>
            <person name="Paten B."/>
            <person name="O'Brien S.J."/>
            <person name="Koepfli K.P."/>
            <person name="Paten B."/>
            <person name="Antunes A."/>
            <person name="Belov K."/>
            <person name="Bustamante C."/>
            <person name="Castoe T.A."/>
            <person name="Clawson H."/>
            <person name="Crawford A.J."/>
            <person name="Diekhans M."/>
            <person name="Distel D."/>
            <person name="Durbin R."/>
            <person name="Earl D."/>
            <person name="Fujita M.K."/>
            <person name="Gamble T."/>
            <person name="Georges A."/>
            <person name="Gemmell N."/>
            <person name="Gilbert M.T."/>
            <person name="Graves J.M."/>
            <person name="Green R.E."/>
            <person name="Hickey G."/>
            <person name="Jarvis E.D."/>
            <person name="Johnson W."/>
            <person name="Komissarov A."/>
            <person name="Korf I."/>
            <person name="Kuhn R."/>
            <person name="Larkin D.M."/>
            <person name="Lewin H."/>
            <person name="Lopez J.V."/>
            <person name="Ma J."/>
            <person name="Marques-Bonet T."/>
            <person name="Miller W."/>
            <person name="Murphy R."/>
            <person name="Pevzner P."/>
            <person name="Shapiro B."/>
            <person name="Steiner C."/>
            <person name="Tamazian G."/>
            <person name="Venkatesh B."/>
            <person name="Wang J."/>
            <person name="Wayne R."/>
            <person name="Wiley E."/>
            <person name="Yang H."/>
            <person name="Zhang G."/>
            <person name="Haussler D."/>
            <person name="Ryder O."/>
            <person name="O'Brien S.J."/>
        </authorList>
    </citation>
    <scope>NUCLEOTIDE SEQUENCE</scope>
</reference>
<reference evidence="3 4" key="2">
    <citation type="journal article" date="2018" name="Annu Rev Anim Biosci">
        <title>Bat Biology, Genomes, and the Bat1K Project: To Generate Chromosome-Level Genomes for All Living Bat Species.</title>
        <authorList>
            <person name="Teeling E.C."/>
            <person name="Vernes S.C."/>
            <person name="Davalos L.M."/>
            <person name="Ray D.A."/>
            <person name="Gilbert M.T.P."/>
            <person name="Myers E."/>
        </authorList>
    </citation>
    <scope>NUCLEOTIDE SEQUENCE</scope>
</reference>
<dbReference type="InterPro" id="IPR036858">
    <property type="entry name" value="Cyclin-dep_kinase_reg-sub_sf"/>
</dbReference>
<accession>A0A671FNN7</accession>
<evidence type="ECO:0000313" key="4">
    <source>
        <dbReference type="Proteomes" id="UP000472240"/>
    </source>
</evidence>
<comment type="function">
    <text evidence="1">Binds to the catalytic subunit of the cyclin dependent kinases and is essential for their biological function.</text>
</comment>
<dbReference type="GO" id="GO:0016538">
    <property type="term" value="F:cyclin-dependent protein serine/threonine kinase regulator activity"/>
    <property type="evidence" value="ECO:0007669"/>
    <property type="project" value="InterPro"/>
</dbReference>
<dbReference type="SUPFAM" id="SSF55637">
    <property type="entry name" value="Cell cycle regulatory proteins"/>
    <property type="match status" value="1"/>
</dbReference>
<dbReference type="Pfam" id="PF01111">
    <property type="entry name" value="CKS"/>
    <property type="match status" value="1"/>
</dbReference>
<dbReference type="InParanoid" id="A0A671FNN7"/>
<comment type="subunit">
    <text evidence="2">Forms a homohexamer that can probably bind six kinase subunits.</text>
</comment>
<reference evidence="4" key="3">
    <citation type="submission" date="2018-12" db="EMBL/GenBank/DDBJ databases">
        <title>G10K-VGP greater horseshoe bat female genome, primary haplotype.</title>
        <authorList>
            <person name="Teeling E."/>
            <person name="Myers G."/>
            <person name="Vernes S."/>
            <person name="Pippel M."/>
            <person name="Winkler S."/>
            <person name="Fedrigo O."/>
            <person name="Rhie A."/>
            <person name="Koren S."/>
            <person name="Phillippy A."/>
            <person name="Lewin H."/>
            <person name="Damas J."/>
            <person name="Howe K."/>
            <person name="Mountcastle J."/>
            <person name="Jarvis E.D."/>
        </authorList>
    </citation>
    <scope>NUCLEOTIDE SEQUENCE [LARGE SCALE GENOMIC DNA]</scope>
</reference>
<evidence type="ECO:0000313" key="3">
    <source>
        <dbReference type="Ensembl" id="ENSRFEP00010024063.1"/>
    </source>
</evidence>
<dbReference type="Gene3D" id="3.30.170.10">
    <property type="entry name" value="Cyclin-dependent kinase, regulatory subunit"/>
    <property type="match status" value="1"/>
</dbReference>